<sequence length="65" mass="6699">MLKNISILAVLAVVLVACGGGGGVTGFAQLGSDFARAFAQDRNAEPISLENVTLVKTPLVEPFNP</sequence>
<evidence type="ECO:0000313" key="2">
    <source>
        <dbReference type="Proteomes" id="UP000198977"/>
    </source>
</evidence>
<reference evidence="1 2" key="1">
    <citation type="submission" date="2016-10" db="EMBL/GenBank/DDBJ databases">
        <authorList>
            <person name="de Groot N.N."/>
        </authorList>
    </citation>
    <scope>NUCLEOTIDE SEQUENCE [LARGE SCALE GENOMIC DNA]</scope>
    <source>
        <strain evidence="1 2">DSM 11443</strain>
    </source>
</reference>
<dbReference type="RefSeq" id="WP_093922381.1">
    <property type="nucleotide sequence ID" value="NZ_FOMW01000002.1"/>
</dbReference>
<dbReference type="Proteomes" id="UP000198977">
    <property type="component" value="Unassembled WGS sequence"/>
</dbReference>
<protein>
    <submittedName>
        <fullName evidence="1">Uncharacterized protein</fullName>
    </submittedName>
</protein>
<keyword evidence="2" id="KW-1185">Reference proteome</keyword>
<proteinExistence type="predicted"/>
<name>A0A1I1UIY9_9RHOB</name>
<dbReference type="AlphaFoldDB" id="A0A1I1UIY9"/>
<accession>A0A1I1UIY9</accession>
<dbReference type="OrthoDB" id="7877047at2"/>
<organism evidence="1 2">
    <name type="scientific">Sulfitobacter brevis</name>
    <dbReference type="NCBI Taxonomy" id="74348"/>
    <lineage>
        <taxon>Bacteria</taxon>
        <taxon>Pseudomonadati</taxon>
        <taxon>Pseudomonadota</taxon>
        <taxon>Alphaproteobacteria</taxon>
        <taxon>Rhodobacterales</taxon>
        <taxon>Roseobacteraceae</taxon>
        <taxon>Sulfitobacter</taxon>
    </lineage>
</organism>
<dbReference type="EMBL" id="FOMW01000002">
    <property type="protein sequence ID" value="SFD70674.1"/>
    <property type="molecule type" value="Genomic_DNA"/>
</dbReference>
<gene>
    <name evidence="1" type="ORF">SAMN04488523_102137</name>
</gene>
<evidence type="ECO:0000313" key="1">
    <source>
        <dbReference type="EMBL" id="SFD70674.1"/>
    </source>
</evidence>
<dbReference type="PROSITE" id="PS51257">
    <property type="entry name" value="PROKAR_LIPOPROTEIN"/>
    <property type="match status" value="1"/>
</dbReference>